<keyword evidence="1" id="KW-0812">Transmembrane</keyword>
<keyword evidence="1" id="KW-0472">Membrane</keyword>
<proteinExistence type="predicted"/>
<sequence>MDNATTVIFFLISWWLIFFITLPFGVHRLKNPEPGMDQGAPERPRVLIKAAVTTLAAGAITLALRWAMDNDLISLRDVLSS</sequence>
<dbReference type="AlphaFoldDB" id="A0A382QTD6"/>
<gene>
    <name evidence="2" type="ORF">METZ01_LOCUS341580</name>
</gene>
<name>A0A382QTD6_9ZZZZ</name>
<dbReference type="EMBL" id="UINC01116759">
    <property type="protein sequence ID" value="SVC88726.1"/>
    <property type="molecule type" value="Genomic_DNA"/>
</dbReference>
<evidence type="ECO:0008006" key="3">
    <source>
        <dbReference type="Google" id="ProtNLM"/>
    </source>
</evidence>
<reference evidence="2" key="1">
    <citation type="submission" date="2018-05" db="EMBL/GenBank/DDBJ databases">
        <authorList>
            <person name="Lanie J.A."/>
            <person name="Ng W.-L."/>
            <person name="Kazmierczak K.M."/>
            <person name="Andrzejewski T.M."/>
            <person name="Davidsen T.M."/>
            <person name="Wayne K.J."/>
            <person name="Tettelin H."/>
            <person name="Glass J.I."/>
            <person name="Rusch D."/>
            <person name="Podicherti R."/>
            <person name="Tsui H.-C.T."/>
            <person name="Winkler M.E."/>
        </authorList>
    </citation>
    <scope>NUCLEOTIDE SEQUENCE</scope>
</reference>
<feature type="transmembrane region" description="Helical" evidence="1">
    <location>
        <begin position="6"/>
        <end position="26"/>
    </location>
</feature>
<feature type="transmembrane region" description="Helical" evidence="1">
    <location>
        <begin position="46"/>
        <end position="68"/>
    </location>
</feature>
<protein>
    <recommendedName>
        <fullName evidence="3">DUF1467 domain-containing protein</fullName>
    </recommendedName>
</protein>
<keyword evidence="1" id="KW-1133">Transmembrane helix</keyword>
<organism evidence="2">
    <name type="scientific">marine metagenome</name>
    <dbReference type="NCBI Taxonomy" id="408172"/>
    <lineage>
        <taxon>unclassified sequences</taxon>
        <taxon>metagenomes</taxon>
        <taxon>ecological metagenomes</taxon>
    </lineage>
</organism>
<evidence type="ECO:0000313" key="2">
    <source>
        <dbReference type="EMBL" id="SVC88726.1"/>
    </source>
</evidence>
<dbReference type="Pfam" id="PF07330">
    <property type="entry name" value="DUF1467"/>
    <property type="match status" value="1"/>
</dbReference>
<dbReference type="InterPro" id="IPR009935">
    <property type="entry name" value="DUF1467"/>
</dbReference>
<accession>A0A382QTD6</accession>
<evidence type="ECO:0000256" key="1">
    <source>
        <dbReference type="SAM" id="Phobius"/>
    </source>
</evidence>